<dbReference type="Gene3D" id="2.40.320.10">
    <property type="entry name" value="Hypothetical Protein Pfu-838710-001"/>
    <property type="match status" value="1"/>
</dbReference>
<name>A0A219Y9D8_9CAUD</name>
<accession>A0A219Y9D8</accession>
<proteinExistence type="predicted"/>
<dbReference type="InterPro" id="IPR012042">
    <property type="entry name" value="NeuTTM/CthTTM-like"/>
</dbReference>
<organism evidence="1 2">
    <name type="scientific">Aeromonas phage 44RR2.8t.2</name>
    <dbReference type="NCBI Taxonomy" id="1932900"/>
    <lineage>
        <taxon>Viruses</taxon>
        <taxon>Duplodnaviria</taxon>
        <taxon>Heunggongvirae</taxon>
        <taxon>Uroviricota</taxon>
        <taxon>Caudoviricetes</taxon>
        <taxon>Pantevenvirales</taxon>
        <taxon>Straboviridae</taxon>
        <taxon>Biquartavirus</taxon>
        <taxon>Biquartavirus 44RR2</taxon>
    </lineage>
</organism>
<reference evidence="1 2" key="1">
    <citation type="journal article" date="2017" name="Sci. Rep.">
        <title>Characterization and diversity of phages infecting Aeromonas salmonicida subsp. salmonicida.</title>
        <authorList>
            <person name="Vincent A.T."/>
            <person name="Paquet V.E."/>
            <person name="Bernatchez A."/>
            <person name="Tremblay D.M."/>
            <person name="Moineau S."/>
            <person name="Charette S.J."/>
        </authorList>
    </citation>
    <scope>NUCLEOTIDE SEQUENCE [LARGE SCALE GENOMIC DNA]</scope>
</reference>
<dbReference type="EMBL" id="KY290948">
    <property type="protein sequence ID" value="APU00572.1"/>
    <property type="molecule type" value="Genomic_DNA"/>
</dbReference>
<dbReference type="InterPro" id="IPR033469">
    <property type="entry name" value="CYTH-like_dom_sf"/>
</dbReference>
<sequence>MALEIERKWVVPVFPFKKNVTYRKQDIAQFYHKGARYRSVMEAGCEEVFIKTVKTGLGLIREEIETFISRDEAWEIHRMAGYPECIVKQRWFIPTGYSHHIIELDILKTGEIYAEIEFKSEYDALNFTAIPTWFGPEVTEDIFHTNYEIYKRLNGVF</sequence>
<dbReference type="SUPFAM" id="SSF55154">
    <property type="entry name" value="CYTH-like phosphatases"/>
    <property type="match status" value="1"/>
</dbReference>
<dbReference type="PIRSF" id="PIRSF016487">
    <property type="entry name" value="CYTH_UCP016487"/>
    <property type="match status" value="1"/>
</dbReference>
<evidence type="ECO:0000313" key="1">
    <source>
        <dbReference type="EMBL" id="APU00572.1"/>
    </source>
</evidence>
<evidence type="ECO:0000313" key="2">
    <source>
        <dbReference type="Proteomes" id="UP000222894"/>
    </source>
</evidence>
<evidence type="ECO:0008006" key="3">
    <source>
        <dbReference type="Google" id="ProtNLM"/>
    </source>
</evidence>
<dbReference type="Proteomes" id="UP000222894">
    <property type="component" value="Genome"/>
</dbReference>
<protein>
    <recommendedName>
        <fullName evidence="3">CYTH domain-containing protein</fullName>
    </recommendedName>
</protein>